<accession>A0A822ZF47</accession>
<sequence>MPSAKRFIVLYSFLNRHLSKKVMVFFSSCKSVKFHSEGSEGHGLLFLISEELQILSYLKV</sequence>
<comment type="caution">
    <text evidence="1">The sequence shown here is derived from an EMBL/GenBank/DDBJ whole genome shotgun (WGS) entry which is preliminary data.</text>
</comment>
<reference evidence="1 2" key="1">
    <citation type="journal article" date="2020" name="Mol. Biol. Evol.">
        <title>Distinct Expression and Methylation Patterns for Genes with Different Fates following a Single Whole-Genome Duplication in Flowering Plants.</title>
        <authorList>
            <person name="Shi T."/>
            <person name="Rahmani R.S."/>
            <person name="Gugger P.F."/>
            <person name="Wang M."/>
            <person name="Li H."/>
            <person name="Zhang Y."/>
            <person name="Li Z."/>
            <person name="Wang Q."/>
            <person name="Van de Peer Y."/>
            <person name="Marchal K."/>
            <person name="Chen J."/>
        </authorList>
    </citation>
    <scope>NUCLEOTIDE SEQUENCE [LARGE SCALE GENOMIC DNA]</scope>
    <source>
        <tissue evidence="1">Leaf</tissue>
    </source>
</reference>
<evidence type="ECO:0000313" key="2">
    <source>
        <dbReference type="Proteomes" id="UP000607653"/>
    </source>
</evidence>
<organism evidence="1 2">
    <name type="scientific">Nelumbo nucifera</name>
    <name type="common">Sacred lotus</name>
    <dbReference type="NCBI Taxonomy" id="4432"/>
    <lineage>
        <taxon>Eukaryota</taxon>
        <taxon>Viridiplantae</taxon>
        <taxon>Streptophyta</taxon>
        <taxon>Embryophyta</taxon>
        <taxon>Tracheophyta</taxon>
        <taxon>Spermatophyta</taxon>
        <taxon>Magnoliopsida</taxon>
        <taxon>Proteales</taxon>
        <taxon>Nelumbonaceae</taxon>
        <taxon>Nelumbo</taxon>
    </lineage>
</organism>
<dbReference type="Proteomes" id="UP000607653">
    <property type="component" value="Unassembled WGS sequence"/>
</dbReference>
<keyword evidence="2" id="KW-1185">Reference proteome</keyword>
<name>A0A822ZF47_NELNU</name>
<evidence type="ECO:0000313" key="1">
    <source>
        <dbReference type="EMBL" id="DAD42025.1"/>
    </source>
</evidence>
<protein>
    <submittedName>
        <fullName evidence="1">Uncharacterized protein</fullName>
    </submittedName>
</protein>
<gene>
    <name evidence="1" type="ORF">HUJ06_000254</name>
</gene>
<dbReference type="EMBL" id="DUZY01000006">
    <property type="protein sequence ID" value="DAD42025.1"/>
    <property type="molecule type" value="Genomic_DNA"/>
</dbReference>
<dbReference type="AlphaFoldDB" id="A0A822ZF47"/>
<proteinExistence type="predicted"/>